<dbReference type="Proteomes" id="UP000789525">
    <property type="component" value="Unassembled WGS sequence"/>
</dbReference>
<dbReference type="EMBL" id="CAJVPT010002733">
    <property type="protein sequence ID" value="CAG8486559.1"/>
    <property type="molecule type" value="Genomic_DNA"/>
</dbReference>
<evidence type="ECO:0000313" key="2">
    <source>
        <dbReference type="Proteomes" id="UP000789525"/>
    </source>
</evidence>
<evidence type="ECO:0000313" key="1">
    <source>
        <dbReference type="EMBL" id="CAG8486559.1"/>
    </source>
</evidence>
<gene>
    <name evidence="1" type="ORF">ACOLOM_LOCUS2209</name>
</gene>
<reference evidence="1" key="1">
    <citation type="submission" date="2021-06" db="EMBL/GenBank/DDBJ databases">
        <authorList>
            <person name="Kallberg Y."/>
            <person name="Tangrot J."/>
            <person name="Rosling A."/>
        </authorList>
    </citation>
    <scope>NUCLEOTIDE SEQUENCE</scope>
    <source>
        <strain evidence="1">CL356</strain>
    </source>
</reference>
<sequence length="1199" mass="134037">MNQEDSDTIGSRSLNADTLTTTPLPAIDQDSNTDTNVDNSANNSSDITQTSAIPRPNFSPFQYEMVASDQDLDIHSTSPTLTSATPRPNTSSTPSSLSVAKSSKLILDALVYDAIIQNDIPGLAKILSENPNYYLNLPIRISDIGRLENDEGNTDNDIHGDDKTPLMIAASLDYVDVVKYLLKNPNVNVDLQDEQGETALFQAAAAGNAEVVRILLKNYAMVDLSNNQDLSPLSTAAYHGHTYVCRMLLDRGKASINKKDKTGKTALAHAAHRGHAQTVETLMSREADSNIADKFGWTPMMLAAYTGRANIVRRLLLSGADRSPKTTNGKTAADLARDSGFIHVADMIDNFTQNTLWVYISWVVTAPFLDRILISIGGMDDARTRQAWREKVTMCFFIALASLFIALVTFGFVRLACTELPPVPNSSVENFWSDNSSATNSRVMIVRGKIYNVGDYFALGFHRPLLPNNNDNTLGPIINSLFGKDVSQFFPLNNRAIGCRFAPSNRTNNVLCPNLPQTDSRYHCHSSGNSLRTLESLSTNRYVGISWDEISGKTGNRKLLVFNNLVYDFTSYLDPSNTDYWLGDNGTSTKLWIQSLIGLDATKEISKVNNVDVMNCFENFRVGKVEGIVYGCAAMSTVVIVLTTITTLFGIMKLFSALAFSNYISKKIIIADKKPYDQLRRIVILIPCYSEGKEGLKMSLDSLSATDYSDQHKLFFVVADGEITGSGETRSTPDILKDLITPYDDIDRPLSNENTSQNPSGTWKEPTPRSYIAIGQGTKRHNMAQVYTGYYVYENRRIPTILVVKCGTPAERKTSPKPGNRGKRDSQLVLMNLLSKAYYNEPMTELEFELFEKIRLISGSTIDQYELMCMVDADTIVEERSLSMLVACMDRDPRVIGICGETQILNKTDNWVTMIQNLLLLGEDRYLTTLILRAFPNRKTIYCPAAVCLTAVPTSFSVLLSQRRRWINGTVHNLLELIMAPELPGRFCCSMQFVAFLDFLGTVTTPFATFYLFSLILLVLFGKPFGLQIAYSAVTYLVQFVLVIFTSYSPVYVMWFLIYAVSTPLWFAVLPLYAFWNFDDFTWGTTRKIEGVDNGHDEDTIFDKFDPRKIELKKWDEWIIFRHLHNLPMLAPLQQFTKSNAKSKHAPKSKSIPENEGEVEGDEVSTKDESRSSSSQTAIEEEKVISAHRDQEDIENEKL</sequence>
<protein>
    <submittedName>
        <fullName evidence="1">15919_t:CDS:1</fullName>
    </submittedName>
</protein>
<accession>A0ACA9KRR7</accession>
<name>A0ACA9KRR7_9GLOM</name>
<proteinExistence type="predicted"/>
<comment type="caution">
    <text evidence="1">The sequence shown here is derived from an EMBL/GenBank/DDBJ whole genome shotgun (WGS) entry which is preliminary data.</text>
</comment>
<organism evidence="1 2">
    <name type="scientific">Acaulospora colombiana</name>
    <dbReference type="NCBI Taxonomy" id="27376"/>
    <lineage>
        <taxon>Eukaryota</taxon>
        <taxon>Fungi</taxon>
        <taxon>Fungi incertae sedis</taxon>
        <taxon>Mucoromycota</taxon>
        <taxon>Glomeromycotina</taxon>
        <taxon>Glomeromycetes</taxon>
        <taxon>Diversisporales</taxon>
        <taxon>Acaulosporaceae</taxon>
        <taxon>Acaulospora</taxon>
    </lineage>
</organism>
<keyword evidence="2" id="KW-1185">Reference proteome</keyword>